<comment type="caution">
    <text evidence="1">The sequence shown here is derived from an EMBL/GenBank/DDBJ whole genome shotgun (WGS) entry which is preliminary data.</text>
</comment>
<reference evidence="2" key="1">
    <citation type="journal article" date="2019" name="Int. J. Syst. Evol. Microbiol.">
        <title>The Global Catalogue of Microorganisms (GCM) 10K type strain sequencing project: providing services to taxonomists for standard genome sequencing and annotation.</title>
        <authorList>
            <consortium name="The Broad Institute Genomics Platform"/>
            <consortium name="The Broad Institute Genome Sequencing Center for Infectious Disease"/>
            <person name="Wu L."/>
            <person name="Ma J."/>
        </authorList>
    </citation>
    <scope>NUCLEOTIDE SEQUENCE [LARGE SCALE GENOMIC DNA]</scope>
    <source>
        <strain evidence="2">CCUG 55250</strain>
    </source>
</reference>
<proteinExistence type="predicted"/>
<dbReference type="RefSeq" id="WP_379842211.1">
    <property type="nucleotide sequence ID" value="NZ_JBHSMA010000001.1"/>
</dbReference>
<evidence type="ECO:0000313" key="2">
    <source>
        <dbReference type="Proteomes" id="UP001596106"/>
    </source>
</evidence>
<keyword evidence="2" id="KW-1185">Reference proteome</keyword>
<evidence type="ECO:0008006" key="3">
    <source>
        <dbReference type="Google" id="ProtNLM"/>
    </source>
</evidence>
<sequence length="150" mass="17141">MEPKKPIRLDELDRQHALRQLPFTTPDGYFDTLPTRIQAEATRRTNHRFTISWSWQRSVSTLAGAGLVAALIWFTYPKKQDSLEPELLSNISSASVLDYLQDQDIYLEDYSDIIKTHDMPNDSTLIHELHVSPEAIQQMIEEDAAGTVTI</sequence>
<evidence type="ECO:0000313" key="1">
    <source>
        <dbReference type="EMBL" id="MFC5408893.1"/>
    </source>
</evidence>
<dbReference type="EMBL" id="JBHSMA010000001">
    <property type="protein sequence ID" value="MFC5408893.1"/>
    <property type="molecule type" value="Genomic_DNA"/>
</dbReference>
<organism evidence="1 2">
    <name type="scientific">Larkinella bovis</name>
    <dbReference type="NCBI Taxonomy" id="683041"/>
    <lineage>
        <taxon>Bacteria</taxon>
        <taxon>Pseudomonadati</taxon>
        <taxon>Bacteroidota</taxon>
        <taxon>Cytophagia</taxon>
        <taxon>Cytophagales</taxon>
        <taxon>Spirosomataceae</taxon>
        <taxon>Larkinella</taxon>
    </lineage>
</organism>
<gene>
    <name evidence="1" type="ORF">ACFPMF_06220</name>
</gene>
<accession>A0ABW0I8C3</accession>
<name>A0ABW0I8C3_9BACT</name>
<dbReference type="Proteomes" id="UP001596106">
    <property type="component" value="Unassembled WGS sequence"/>
</dbReference>
<protein>
    <recommendedName>
        <fullName evidence="3">DUF3379 family protein</fullName>
    </recommendedName>
</protein>